<proteinExistence type="predicted"/>
<evidence type="ECO:0000313" key="2">
    <source>
        <dbReference type="Proteomes" id="UP001147782"/>
    </source>
</evidence>
<dbReference type="AlphaFoldDB" id="A0A9W9SNR8"/>
<dbReference type="RefSeq" id="XP_056557339.1">
    <property type="nucleotide sequence ID" value="XM_056695127.1"/>
</dbReference>
<keyword evidence="2" id="KW-1185">Reference proteome</keyword>
<accession>A0A9W9SNR8</accession>
<comment type="caution">
    <text evidence="1">The sequence shown here is derived from an EMBL/GenBank/DDBJ whole genome shotgun (WGS) entry which is preliminary data.</text>
</comment>
<reference evidence="1" key="1">
    <citation type="submission" date="2022-11" db="EMBL/GenBank/DDBJ databases">
        <authorList>
            <person name="Petersen C."/>
        </authorList>
    </citation>
    <scope>NUCLEOTIDE SEQUENCE</scope>
    <source>
        <strain evidence="1">IBT 29864</strain>
    </source>
</reference>
<protein>
    <submittedName>
        <fullName evidence="1">Uncharacterized protein</fullName>
    </submittedName>
</protein>
<evidence type="ECO:0000313" key="1">
    <source>
        <dbReference type="EMBL" id="KAJ5379768.1"/>
    </source>
</evidence>
<dbReference type="Proteomes" id="UP001147782">
    <property type="component" value="Unassembled WGS sequence"/>
</dbReference>
<organism evidence="1 2">
    <name type="scientific">Penicillium cataractarum</name>
    <dbReference type="NCBI Taxonomy" id="2100454"/>
    <lineage>
        <taxon>Eukaryota</taxon>
        <taxon>Fungi</taxon>
        <taxon>Dikarya</taxon>
        <taxon>Ascomycota</taxon>
        <taxon>Pezizomycotina</taxon>
        <taxon>Eurotiomycetes</taxon>
        <taxon>Eurotiomycetidae</taxon>
        <taxon>Eurotiales</taxon>
        <taxon>Aspergillaceae</taxon>
        <taxon>Penicillium</taxon>
    </lineage>
</organism>
<dbReference type="EMBL" id="JAPZBS010000002">
    <property type="protein sequence ID" value="KAJ5379768.1"/>
    <property type="molecule type" value="Genomic_DNA"/>
</dbReference>
<gene>
    <name evidence="1" type="ORF">N7496_002196</name>
</gene>
<sequence>MADPPLRMRIPRGVIDCEMVKDLAFEEGKPSYDRPPIGASKDNGTAANVTNNTTTKAAGVNWLIGPVIASKAFVNARRKLVRTYNQDKHNEDCRFLHTGPLFK</sequence>
<reference evidence="1" key="2">
    <citation type="journal article" date="2023" name="IMA Fungus">
        <title>Comparative genomic study of the Penicillium genus elucidates a diverse pangenome and 15 lateral gene transfer events.</title>
        <authorList>
            <person name="Petersen C."/>
            <person name="Sorensen T."/>
            <person name="Nielsen M.R."/>
            <person name="Sondergaard T.E."/>
            <person name="Sorensen J.L."/>
            <person name="Fitzpatrick D.A."/>
            <person name="Frisvad J.C."/>
            <person name="Nielsen K.L."/>
        </authorList>
    </citation>
    <scope>NUCLEOTIDE SEQUENCE</scope>
    <source>
        <strain evidence="1">IBT 29864</strain>
    </source>
</reference>
<name>A0A9W9SNR8_9EURO</name>
<dbReference type="GeneID" id="81434304"/>